<gene>
    <name evidence="2" type="ORF">DERYTH_LOCUS9279</name>
</gene>
<protein>
    <submittedName>
        <fullName evidence="2">13151_t:CDS:1</fullName>
    </submittedName>
</protein>
<evidence type="ECO:0000256" key="1">
    <source>
        <dbReference type="SAM" id="Phobius"/>
    </source>
</evidence>
<feature type="transmembrane region" description="Helical" evidence="1">
    <location>
        <begin position="67"/>
        <end position="90"/>
    </location>
</feature>
<proteinExistence type="predicted"/>
<dbReference type="AlphaFoldDB" id="A0A9N9DBE1"/>
<dbReference type="Proteomes" id="UP000789405">
    <property type="component" value="Unassembled WGS sequence"/>
</dbReference>
<keyword evidence="1" id="KW-0812">Transmembrane</keyword>
<accession>A0A9N9DBE1</accession>
<dbReference type="OrthoDB" id="2376838at2759"/>
<evidence type="ECO:0000313" key="3">
    <source>
        <dbReference type="Proteomes" id="UP000789405"/>
    </source>
</evidence>
<feature type="transmembrane region" description="Helical" evidence="1">
    <location>
        <begin position="102"/>
        <end position="124"/>
    </location>
</feature>
<keyword evidence="1" id="KW-1133">Transmembrane helix</keyword>
<organism evidence="2 3">
    <name type="scientific">Dentiscutata erythropus</name>
    <dbReference type="NCBI Taxonomy" id="1348616"/>
    <lineage>
        <taxon>Eukaryota</taxon>
        <taxon>Fungi</taxon>
        <taxon>Fungi incertae sedis</taxon>
        <taxon>Mucoromycota</taxon>
        <taxon>Glomeromycotina</taxon>
        <taxon>Glomeromycetes</taxon>
        <taxon>Diversisporales</taxon>
        <taxon>Gigasporaceae</taxon>
        <taxon>Dentiscutata</taxon>
    </lineage>
</organism>
<name>A0A9N9DBE1_9GLOM</name>
<keyword evidence="3" id="KW-1185">Reference proteome</keyword>
<keyword evidence="1" id="KW-0472">Membrane</keyword>
<dbReference type="EMBL" id="CAJVPY010005029">
    <property type="protein sequence ID" value="CAG8633718.1"/>
    <property type="molecule type" value="Genomic_DNA"/>
</dbReference>
<evidence type="ECO:0000313" key="2">
    <source>
        <dbReference type="EMBL" id="CAG8633718.1"/>
    </source>
</evidence>
<reference evidence="2" key="1">
    <citation type="submission" date="2021-06" db="EMBL/GenBank/DDBJ databases">
        <authorList>
            <person name="Kallberg Y."/>
            <person name="Tangrot J."/>
            <person name="Rosling A."/>
        </authorList>
    </citation>
    <scope>NUCLEOTIDE SEQUENCE</scope>
    <source>
        <strain evidence="2">MA453B</strain>
    </source>
</reference>
<sequence>MLLVSFIICREIFKNPEFHEWFTKNTVNAVMVSSLSLIHIECLKLLDARVAGFGNLNAPFSKVAEGLILWGVMCTIFICDLPQLAVQIIYRSSVKNYDIIPFLTLIMGVITIFQNIMILIFNLMNSLSKNSQLKDGKSRSIGNASSNIQQRPEIKAHRSFMAMGPIENEIEYYEDDELKDANSREFNNERDSAVIKKIEKEKRVSIIENRNTFVEEKGVIITIGNIDDSENNTVKDDDNTCTSIMVERNTKVNN</sequence>
<comment type="caution">
    <text evidence="2">The sequence shown here is derived from an EMBL/GenBank/DDBJ whole genome shotgun (WGS) entry which is preliminary data.</text>
</comment>